<gene>
    <name evidence="11" type="ORF">H5985_08090</name>
</gene>
<evidence type="ECO:0000256" key="8">
    <source>
        <dbReference type="ARBA" id="ARBA00047308"/>
    </source>
</evidence>
<dbReference type="RefSeq" id="WP_205050808.1">
    <property type="nucleotide sequence ID" value="NZ_JACJKX010000016.1"/>
</dbReference>
<dbReference type="PANTHER" id="PTHR48085:SF5">
    <property type="entry name" value="CADMIUM_ZINC-TRANSPORTING ATPASE HMA4-RELATED"/>
    <property type="match status" value="1"/>
</dbReference>
<dbReference type="InterPro" id="IPR044492">
    <property type="entry name" value="P_typ_ATPase_HD_dom"/>
</dbReference>
<keyword evidence="9" id="KW-0547">Nucleotide-binding</keyword>
<dbReference type="CDD" id="cd07550">
    <property type="entry name" value="P-type_ATPase_HM"/>
    <property type="match status" value="1"/>
</dbReference>
<dbReference type="SFLD" id="SFLDG00002">
    <property type="entry name" value="C1.7:_P-type_atpase_like"/>
    <property type="match status" value="1"/>
</dbReference>
<keyword evidence="9" id="KW-0479">Metal-binding</keyword>
<dbReference type="NCBIfam" id="TIGR01525">
    <property type="entry name" value="ATPase-IB_hvy"/>
    <property type="match status" value="1"/>
</dbReference>
<comment type="subcellular location">
    <subcellularLocation>
        <location evidence="9">Cell membrane</location>
    </subcellularLocation>
    <subcellularLocation>
        <location evidence="1">Membrane</location>
    </subcellularLocation>
</comment>
<keyword evidence="4" id="KW-1278">Translocase</keyword>
<evidence type="ECO:0000256" key="9">
    <source>
        <dbReference type="RuleBase" id="RU362081"/>
    </source>
</evidence>
<dbReference type="InterPro" id="IPR023214">
    <property type="entry name" value="HAD_sf"/>
</dbReference>
<sequence length="781" mass="84143">MLFRKVHAVGNRLRWRTTQTVSLASMALVASEIESISGVTGLTANARTGSIVVTVADEATIARLEDYFDWLKTHPPIRRHQTPEAIRALEEAKSQIARSHETPPIVRSLVKASDRLMSGMPIVRAVSRIPRLFVKKAFQLEKEETGLDLSPLARYVFVRPLLPIAVNTVNAILGSLPIIAEGLKSLFQGKLNVSVLDAAALVVSLLRRDFKTAGLLVVLLGLGEMLESYTRKKSLTSLADQLAINVDSVWVRHDDGEIRQKPLSELQEGEEVVVHAGSAIPVDGIVTRGEGSVNQASMTGEPLAVHRYPGASVFAGTVLEEGEITVRATHIGDGTRLSQIVQFIEESEAAKAGIQGKAERWADRIVPFNFLLAGLVYLFTRDFNRMAGVLMVDFSCALRLATPLAILTAMRTGTKEGAVIKGGRYLEALSEVDTVVFDKTGTLTASLPKLSDVVSLEPSYSREELLRLAACLEEHFPHPVGRAIVRAAEHEGLWHDSEEEHAEVRYIVAHGICSSVAGRRIVLGSRHFIEEDEKINVDASHAVCEKLALEGKSILYMAVGSQLVGVLGIEDPIRPESKAVIDGLHRMGIKRILMLTGDDARTAQAVANQLGIDEFHAGILPADKASIIESLKAQGAKVLMVGDGVNDSPALSASDVGVTLRDGADIAQEVADVVLTQNTLTQLPQTIELGRATMRRIRQNFGASVGLNGVFLAGGLSGTLTPALGALLHNGTTIGVCLNAMRDPRAGSLVSSGEDLSEAIRTGLRYVSRIVNIQEGHQHGR</sequence>
<organism evidence="11 12">
    <name type="scientific">Parasutterella secunda</name>
    <dbReference type="NCBI Taxonomy" id="626947"/>
    <lineage>
        <taxon>Bacteria</taxon>
        <taxon>Pseudomonadati</taxon>
        <taxon>Pseudomonadota</taxon>
        <taxon>Betaproteobacteria</taxon>
        <taxon>Burkholderiales</taxon>
        <taxon>Sutterellaceae</taxon>
        <taxon>Parasutterella</taxon>
    </lineage>
</organism>
<dbReference type="PROSITE" id="PS00154">
    <property type="entry name" value="ATPASE_E1_E2"/>
    <property type="match status" value="1"/>
</dbReference>
<dbReference type="InterPro" id="IPR027256">
    <property type="entry name" value="P-typ_ATPase_IB"/>
</dbReference>
<proteinExistence type="inferred from homology"/>
<dbReference type="EMBL" id="JACJKX010000016">
    <property type="protein sequence ID" value="MBM6929223.1"/>
    <property type="molecule type" value="Genomic_DNA"/>
</dbReference>
<dbReference type="Pfam" id="PF00702">
    <property type="entry name" value="Hydrolase"/>
    <property type="match status" value="1"/>
</dbReference>
<comment type="catalytic activity">
    <reaction evidence="8">
        <text>Zn(2+)(in) + ATP + H2O = Zn(2+)(out) + ADP + phosphate + H(+)</text>
        <dbReference type="Rhea" id="RHEA:20621"/>
        <dbReference type="ChEBI" id="CHEBI:15377"/>
        <dbReference type="ChEBI" id="CHEBI:15378"/>
        <dbReference type="ChEBI" id="CHEBI:29105"/>
        <dbReference type="ChEBI" id="CHEBI:30616"/>
        <dbReference type="ChEBI" id="CHEBI:43474"/>
        <dbReference type="ChEBI" id="CHEBI:456216"/>
        <dbReference type="EC" id="7.2.2.12"/>
    </reaction>
</comment>
<evidence type="ECO:0000313" key="12">
    <source>
        <dbReference type="Proteomes" id="UP000777002"/>
    </source>
</evidence>
<dbReference type="Gene3D" id="3.40.1110.10">
    <property type="entry name" value="Calcium-transporting ATPase, cytoplasmic domain N"/>
    <property type="match status" value="1"/>
</dbReference>
<dbReference type="SFLD" id="SFLDS00003">
    <property type="entry name" value="Haloacid_Dehalogenase"/>
    <property type="match status" value="1"/>
</dbReference>
<dbReference type="InterPro" id="IPR001757">
    <property type="entry name" value="P_typ_ATPase"/>
</dbReference>
<dbReference type="SUPFAM" id="SSF56784">
    <property type="entry name" value="HAD-like"/>
    <property type="match status" value="1"/>
</dbReference>
<evidence type="ECO:0000256" key="1">
    <source>
        <dbReference type="ARBA" id="ARBA00004370"/>
    </source>
</evidence>
<dbReference type="EC" id="7.2.2.12" evidence="7"/>
<dbReference type="InterPro" id="IPR023299">
    <property type="entry name" value="ATPase_P-typ_cyto_dom_N"/>
</dbReference>
<keyword evidence="5" id="KW-1133">Transmembrane helix</keyword>
<dbReference type="NCBIfam" id="TIGR01494">
    <property type="entry name" value="ATPase_P-type"/>
    <property type="match status" value="1"/>
</dbReference>
<dbReference type="InterPro" id="IPR036412">
    <property type="entry name" value="HAD-like_sf"/>
</dbReference>
<dbReference type="Gene3D" id="3.40.50.1000">
    <property type="entry name" value="HAD superfamily/HAD-like"/>
    <property type="match status" value="1"/>
</dbReference>
<dbReference type="PANTHER" id="PTHR48085">
    <property type="entry name" value="CADMIUM/ZINC-TRANSPORTING ATPASE HMA2-RELATED"/>
    <property type="match status" value="1"/>
</dbReference>
<feature type="domain" description="P-type ATPase A" evidence="10">
    <location>
        <begin position="247"/>
        <end position="344"/>
    </location>
</feature>
<evidence type="ECO:0000313" key="11">
    <source>
        <dbReference type="EMBL" id="MBM6929223.1"/>
    </source>
</evidence>
<keyword evidence="6" id="KW-0472">Membrane</keyword>
<accession>A0ABS2GWI4</accession>
<dbReference type="Proteomes" id="UP000777002">
    <property type="component" value="Unassembled WGS sequence"/>
</dbReference>
<comment type="caution">
    <text evidence="11">The sequence shown here is derived from an EMBL/GenBank/DDBJ whole genome shotgun (WGS) entry which is preliminary data.</text>
</comment>
<dbReference type="PRINTS" id="PR00119">
    <property type="entry name" value="CATATPASE"/>
</dbReference>
<evidence type="ECO:0000259" key="10">
    <source>
        <dbReference type="Pfam" id="PF00122"/>
    </source>
</evidence>
<keyword evidence="3" id="KW-0812">Transmembrane</keyword>
<evidence type="ECO:0000256" key="4">
    <source>
        <dbReference type="ARBA" id="ARBA00022967"/>
    </source>
</evidence>
<evidence type="ECO:0000256" key="2">
    <source>
        <dbReference type="ARBA" id="ARBA00006024"/>
    </source>
</evidence>
<evidence type="ECO:0000256" key="7">
    <source>
        <dbReference type="ARBA" id="ARBA00039097"/>
    </source>
</evidence>
<dbReference type="SFLD" id="SFLDF00027">
    <property type="entry name" value="p-type_atpase"/>
    <property type="match status" value="1"/>
</dbReference>
<dbReference type="InterPro" id="IPR008250">
    <property type="entry name" value="ATPase_P-typ_transduc_dom_A_sf"/>
</dbReference>
<evidence type="ECO:0000256" key="6">
    <source>
        <dbReference type="ARBA" id="ARBA00023136"/>
    </source>
</evidence>
<comment type="similarity">
    <text evidence="2 9">Belongs to the cation transport ATPase (P-type) (TC 3.A.3) family. Type IB subfamily.</text>
</comment>
<dbReference type="InterPro" id="IPR051014">
    <property type="entry name" value="Cation_Transport_ATPase_IB"/>
</dbReference>
<dbReference type="InterPro" id="IPR059000">
    <property type="entry name" value="ATPase_P-type_domA"/>
</dbReference>
<keyword evidence="9" id="KW-0067">ATP-binding</keyword>
<reference evidence="11 12" key="1">
    <citation type="journal article" date="2021" name="Sci. Rep.">
        <title>The distribution of antibiotic resistance genes in chicken gut microbiota commensals.</title>
        <authorList>
            <person name="Juricova H."/>
            <person name="Matiasovicova J."/>
            <person name="Kubasova T."/>
            <person name="Cejkova D."/>
            <person name="Rychlik I."/>
        </authorList>
    </citation>
    <scope>NUCLEOTIDE SEQUENCE [LARGE SCALE GENOMIC DNA]</scope>
    <source>
        <strain evidence="11 12">An562</strain>
    </source>
</reference>
<evidence type="ECO:0000256" key="3">
    <source>
        <dbReference type="ARBA" id="ARBA00022692"/>
    </source>
</evidence>
<name>A0ABS2GWI4_9BURK</name>
<dbReference type="InterPro" id="IPR018303">
    <property type="entry name" value="ATPase_P-typ_P_site"/>
</dbReference>
<evidence type="ECO:0000256" key="5">
    <source>
        <dbReference type="ARBA" id="ARBA00022989"/>
    </source>
</evidence>
<keyword evidence="12" id="KW-1185">Reference proteome</keyword>
<protein>
    <recommendedName>
        <fullName evidence="7">P-type Zn(2+) transporter</fullName>
        <ecNumber evidence="7">7.2.2.12</ecNumber>
    </recommendedName>
</protein>
<dbReference type="Gene3D" id="2.70.150.10">
    <property type="entry name" value="Calcium-transporting ATPase, cytoplasmic transduction domain A"/>
    <property type="match status" value="1"/>
</dbReference>
<keyword evidence="9" id="KW-1003">Cell membrane</keyword>
<dbReference type="Pfam" id="PF00122">
    <property type="entry name" value="E1-E2_ATPase"/>
    <property type="match status" value="1"/>
</dbReference>
<dbReference type="SUPFAM" id="SSF81653">
    <property type="entry name" value="Calcium ATPase, transduction domain A"/>
    <property type="match status" value="1"/>
</dbReference>